<protein>
    <submittedName>
        <fullName evidence="6">Cytokinetic ring protein SteA</fullName>
    </submittedName>
</protein>
<comment type="caution">
    <text evidence="6">The sequence shown here is derived from an EMBL/GenBank/DDBJ whole genome shotgun (WGS) entry which is preliminary data.</text>
</comment>
<keyword evidence="1" id="KW-0808">Transferase</keyword>
<dbReference type="InterPro" id="IPR007371">
    <property type="entry name" value="TPK_catalytic"/>
</dbReference>
<sequence>MTKLIKGPIYEHKQTKKLLQYLPKRSIVYLWHEDLDGVAVDGLIEAKVKAVINAKTSMSGRYPQDHVKHLLQAGIPVFDVMDSSKSEEGYQGEEAIIFQNELYVEHQDEPVYVASLLTYTEHLIEEKEKLAERNYSNQFQHFVQNTLQYAERESAWFTDIPDLPASLSKLKGTEVFVVARNTNYEKDIKAVRHALAKSKTCIVAVDGAADGLLKHKVVPDFIIGDMDSISENAIHCGAVLICHEHPNGHSPGKERLQELGLDVDTIRFIGTSEDVAITASYWAGADRLFLIGCRTGMTEFLEKGRAGMGSTWLCRIQAGDKITDLKGIHTLEGNNRLVFKWQKRKDHKKPSFVEAIQTLVNDRIVASKKKGVLRHE</sequence>
<dbReference type="EMBL" id="JBHLUX010000028">
    <property type="protein sequence ID" value="MFC0471017.1"/>
    <property type="molecule type" value="Genomic_DNA"/>
</dbReference>
<name>A0ABV6KDH3_9BACI</name>
<feature type="domain" description="Thiamin pyrophosphokinase catalytic" evidence="5">
    <location>
        <begin position="194"/>
        <end position="233"/>
    </location>
</feature>
<evidence type="ECO:0000313" key="6">
    <source>
        <dbReference type="EMBL" id="MFC0471017.1"/>
    </source>
</evidence>
<reference evidence="6 7" key="1">
    <citation type="submission" date="2024-09" db="EMBL/GenBank/DDBJ databases">
        <authorList>
            <person name="Sun Q."/>
            <person name="Mori K."/>
        </authorList>
    </citation>
    <scope>NUCLEOTIDE SEQUENCE [LARGE SCALE GENOMIC DNA]</scope>
    <source>
        <strain evidence="6 7">NCAIM B.02610</strain>
    </source>
</reference>
<evidence type="ECO:0000259" key="5">
    <source>
        <dbReference type="Pfam" id="PF04263"/>
    </source>
</evidence>
<dbReference type="Pfam" id="PF04263">
    <property type="entry name" value="TPK_catalytic"/>
    <property type="match status" value="1"/>
</dbReference>
<evidence type="ECO:0000256" key="1">
    <source>
        <dbReference type="ARBA" id="ARBA00022679"/>
    </source>
</evidence>
<proteinExistence type="predicted"/>
<dbReference type="SUPFAM" id="SSF63999">
    <property type="entry name" value="Thiamin pyrophosphokinase, catalytic domain"/>
    <property type="match status" value="1"/>
</dbReference>
<keyword evidence="7" id="KW-1185">Reference proteome</keyword>
<dbReference type="InterPro" id="IPR047795">
    <property type="entry name" value="Put_SteA-like"/>
</dbReference>
<evidence type="ECO:0000256" key="2">
    <source>
        <dbReference type="ARBA" id="ARBA00022741"/>
    </source>
</evidence>
<evidence type="ECO:0000313" key="7">
    <source>
        <dbReference type="Proteomes" id="UP001589838"/>
    </source>
</evidence>
<dbReference type="NCBIfam" id="NF040608">
    <property type="entry name" value="division_SteA"/>
    <property type="match status" value="1"/>
</dbReference>
<organism evidence="6 7">
    <name type="scientific">Halalkalibacter kiskunsagensis</name>
    <dbReference type="NCBI Taxonomy" id="1548599"/>
    <lineage>
        <taxon>Bacteria</taxon>
        <taxon>Bacillati</taxon>
        <taxon>Bacillota</taxon>
        <taxon>Bacilli</taxon>
        <taxon>Bacillales</taxon>
        <taxon>Bacillaceae</taxon>
        <taxon>Halalkalibacter</taxon>
    </lineage>
</organism>
<evidence type="ECO:0000256" key="4">
    <source>
        <dbReference type="ARBA" id="ARBA00022840"/>
    </source>
</evidence>
<gene>
    <name evidence="6" type="primary">steA</name>
    <name evidence="6" type="ORF">ACFFHM_11130</name>
</gene>
<evidence type="ECO:0000256" key="3">
    <source>
        <dbReference type="ARBA" id="ARBA00022777"/>
    </source>
</evidence>
<dbReference type="Gene3D" id="3.40.50.10240">
    <property type="entry name" value="Thiamin pyrophosphokinase, catalytic domain"/>
    <property type="match status" value="1"/>
</dbReference>
<dbReference type="RefSeq" id="WP_335962560.1">
    <property type="nucleotide sequence ID" value="NZ_JAXBLX010000030.1"/>
</dbReference>
<accession>A0ABV6KDH3</accession>
<dbReference type="Proteomes" id="UP001589838">
    <property type="component" value="Unassembled WGS sequence"/>
</dbReference>
<keyword evidence="2" id="KW-0547">Nucleotide-binding</keyword>
<keyword evidence="3" id="KW-0418">Kinase</keyword>
<dbReference type="InterPro" id="IPR036759">
    <property type="entry name" value="TPK_catalytic_sf"/>
</dbReference>
<keyword evidence="4" id="KW-0067">ATP-binding</keyword>